<keyword evidence="4" id="KW-1185">Reference proteome</keyword>
<reference evidence="3 4" key="1">
    <citation type="journal article" date="2022" name="Gigascience">
        <title>A chromosome-level genome assembly and annotation of the desert horned lizard, Phrynosoma platyrhinos, provides insight into chromosomal rearrangements among reptiles.</title>
        <authorList>
            <person name="Koochekian N."/>
            <person name="Ascanio A."/>
            <person name="Farleigh K."/>
            <person name="Card D.C."/>
            <person name="Schield D.R."/>
            <person name="Castoe T.A."/>
            <person name="Jezkova T."/>
        </authorList>
    </citation>
    <scope>NUCLEOTIDE SEQUENCE [LARGE SCALE GENOMIC DNA]</scope>
    <source>
        <strain evidence="3">NK-2021</strain>
    </source>
</reference>
<dbReference type="SUPFAM" id="SSF48726">
    <property type="entry name" value="Immunoglobulin"/>
    <property type="match status" value="1"/>
</dbReference>
<evidence type="ECO:0000256" key="1">
    <source>
        <dbReference type="SAM" id="Phobius"/>
    </source>
</evidence>
<dbReference type="EMBL" id="JAIPUX010003439">
    <property type="protein sequence ID" value="KAH0619832.1"/>
    <property type="molecule type" value="Genomic_DNA"/>
</dbReference>
<dbReference type="PROSITE" id="PS50835">
    <property type="entry name" value="IG_LIKE"/>
    <property type="match status" value="1"/>
</dbReference>
<accession>A0ABQ7SRB0</accession>
<dbReference type="InterPro" id="IPR036179">
    <property type="entry name" value="Ig-like_dom_sf"/>
</dbReference>
<feature type="domain" description="Ig-like" evidence="2">
    <location>
        <begin position="79"/>
        <end position="193"/>
    </location>
</feature>
<dbReference type="InterPro" id="IPR007110">
    <property type="entry name" value="Ig-like_dom"/>
</dbReference>
<name>A0ABQ7SRB0_PHRPL</name>
<dbReference type="Gene3D" id="2.60.40.10">
    <property type="entry name" value="Immunoglobulins"/>
    <property type="match status" value="1"/>
</dbReference>
<evidence type="ECO:0000259" key="2">
    <source>
        <dbReference type="PROSITE" id="PS50835"/>
    </source>
</evidence>
<feature type="transmembrane region" description="Helical" evidence="1">
    <location>
        <begin position="212"/>
        <end position="232"/>
    </location>
</feature>
<dbReference type="Proteomes" id="UP000826234">
    <property type="component" value="Unassembled WGS sequence"/>
</dbReference>
<protein>
    <recommendedName>
        <fullName evidence="2">Ig-like domain-containing protein</fullName>
    </recommendedName>
</protein>
<keyword evidence="1" id="KW-0812">Transmembrane</keyword>
<comment type="caution">
    <text evidence="3">The sequence shown here is derived from an EMBL/GenBank/DDBJ whole genome shotgun (WGS) entry which is preliminary data.</text>
</comment>
<dbReference type="Pfam" id="PF07686">
    <property type="entry name" value="V-set"/>
    <property type="match status" value="1"/>
</dbReference>
<organism evidence="3 4">
    <name type="scientific">Phrynosoma platyrhinos</name>
    <name type="common">Desert horned lizard</name>
    <dbReference type="NCBI Taxonomy" id="52577"/>
    <lineage>
        <taxon>Eukaryota</taxon>
        <taxon>Metazoa</taxon>
        <taxon>Chordata</taxon>
        <taxon>Craniata</taxon>
        <taxon>Vertebrata</taxon>
        <taxon>Euteleostomi</taxon>
        <taxon>Lepidosauria</taxon>
        <taxon>Squamata</taxon>
        <taxon>Bifurcata</taxon>
        <taxon>Unidentata</taxon>
        <taxon>Episquamata</taxon>
        <taxon>Toxicofera</taxon>
        <taxon>Iguania</taxon>
        <taxon>Phrynosomatidae</taxon>
        <taxon>Phrynosomatinae</taxon>
        <taxon>Phrynosoma</taxon>
    </lineage>
</organism>
<sequence length="317" mass="35217">MYDKKDPCYTEGKELGFRSPNGGIVACKSLTDNETLKQVPLFTDEEDCRNFDFFILAQSKAEMKAHSTNAPLEKSVSVGQNNFSLPCQFNLTKNTTTFAVYWIKESDRSTCLFSASNEGYYNHCNLSCDINCCVDAGIKDRRHLHPTGLDACHQKQSHEIMIDNITLSDSGIYLCIVTAFAAKQEWMIVTNISVKVEEDPLPSPVLKNVLELSLGVIGGVFLLSMMIVFLCWKKKSRGKPLELHQRDQSATEMEGDDCSPYAISSHNDIRGNEVIYSLAMSPGVNPTTDLSLLDHKPASGRQPGEDLQAIYAVVNKN</sequence>
<evidence type="ECO:0000313" key="4">
    <source>
        <dbReference type="Proteomes" id="UP000826234"/>
    </source>
</evidence>
<keyword evidence="1" id="KW-1133">Transmembrane helix</keyword>
<evidence type="ECO:0000313" key="3">
    <source>
        <dbReference type="EMBL" id="KAH0619832.1"/>
    </source>
</evidence>
<dbReference type="InterPro" id="IPR013106">
    <property type="entry name" value="Ig_V-set"/>
</dbReference>
<dbReference type="InterPro" id="IPR013783">
    <property type="entry name" value="Ig-like_fold"/>
</dbReference>
<keyword evidence="1" id="KW-0472">Membrane</keyword>
<gene>
    <name evidence="3" type="ORF">JD844_014163</name>
</gene>
<proteinExistence type="predicted"/>